<dbReference type="SUPFAM" id="SSF48452">
    <property type="entry name" value="TPR-like"/>
    <property type="match status" value="1"/>
</dbReference>
<proteinExistence type="predicted"/>
<sequence length="420" mass="49103">MIKFFIILLLLLFSACSQKSVKPNEKAFAAEDTYIIFALRAEQVGDYKAAAKLFLQLYKKSSKKEYLYRYLKEKLILKEYADVIKTVDDLTQDSLEDPKLVRLKIVALLESNRLQEAKKLSIALARFTNKPKDYLLVSDVYTKSKDYNLALKYLEGAYMKEYNEKILDKMAIILYVNLHRKKDAIAELESHIRIHGCSKLICNRLISFYSHDNNIDGLLSVYKRLYAKNKNEDIAQKIIQIYSYKREYVKLIDFLEENNIDDELLLQLYVTGKNYAKASKLAFKLYKESSDVAYLGQSAVYKYESYQPKVPKKVLDNVIASLEKVVKKNKDPLYMNYLGYILIDHDINVKRGMQYIKEVLKKQPNSAYYLDSLAWGYYKMSACHKAKKLMMRVVKLEGGDVPEVREHLHKIDECVQKYKR</sequence>
<name>A0A1W1CQN4_9ZZZZ</name>
<accession>A0A1W1CQN4</accession>
<dbReference type="AlphaFoldDB" id="A0A1W1CQN4"/>
<dbReference type="PROSITE" id="PS51257">
    <property type="entry name" value="PROKAR_LIPOPROTEIN"/>
    <property type="match status" value="1"/>
</dbReference>
<organism evidence="1">
    <name type="scientific">hydrothermal vent metagenome</name>
    <dbReference type="NCBI Taxonomy" id="652676"/>
    <lineage>
        <taxon>unclassified sequences</taxon>
        <taxon>metagenomes</taxon>
        <taxon>ecological metagenomes</taxon>
    </lineage>
</organism>
<protein>
    <recommendedName>
        <fullName evidence="2">Lipoprotein</fullName>
    </recommendedName>
</protein>
<reference evidence="1" key="1">
    <citation type="submission" date="2016-10" db="EMBL/GenBank/DDBJ databases">
        <authorList>
            <person name="de Groot N.N."/>
        </authorList>
    </citation>
    <scope>NUCLEOTIDE SEQUENCE</scope>
</reference>
<dbReference type="InterPro" id="IPR011990">
    <property type="entry name" value="TPR-like_helical_dom_sf"/>
</dbReference>
<dbReference type="EMBL" id="FPHK01000114">
    <property type="protein sequence ID" value="SFV68025.1"/>
    <property type="molecule type" value="Genomic_DNA"/>
</dbReference>
<dbReference type="Gene3D" id="1.25.40.10">
    <property type="entry name" value="Tetratricopeptide repeat domain"/>
    <property type="match status" value="2"/>
</dbReference>
<gene>
    <name evidence="1" type="ORF">MNB_SM-6-621</name>
</gene>
<evidence type="ECO:0008006" key="2">
    <source>
        <dbReference type="Google" id="ProtNLM"/>
    </source>
</evidence>
<evidence type="ECO:0000313" key="1">
    <source>
        <dbReference type="EMBL" id="SFV68025.1"/>
    </source>
</evidence>